<keyword evidence="16" id="KW-0282">Flagellum</keyword>
<keyword evidence="7" id="KW-1005">Bacterial flagellum biogenesis</keyword>
<dbReference type="CDD" id="cd17873">
    <property type="entry name" value="FlhF"/>
    <property type="match status" value="1"/>
</dbReference>
<evidence type="ECO:0000256" key="8">
    <source>
        <dbReference type="ARBA" id="ARBA00022927"/>
    </source>
</evidence>
<feature type="domain" description="SRP54-type proteins GTP-binding" evidence="15">
    <location>
        <begin position="137"/>
        <end position="330"/>
    </location>
</feature>
<dbReference type="SMART" id="SM00382">
    <property type="entry name" value="AAA"/>
    <property type="match status" value="1"/>
</dbReference>
<evidence type="ECO:0000256" key="11">
    <source>
        <dbReference type="ARBA" id="ARBA00023225"/>
    </source>
</evidence>
<evidence type="ECO:0000256" key="4">
    <source>
        <dbReference type="ARBA" id="ARBA00022448"/>
    </source>
</evidence>
<dbReference type="InterPro" id="IPR027417">
    <property type="entry name" value="P-loop_NTPase"/>
</dbReference>
<dbReference type="InterPro" id="IPR003593">
    <property type="entry name" value="AAA+_ATPase"/>
</dbReference>
<evidence type="ECO:0000259" key="15">
    <source>
        <dbReference type="SMART" id="SM00962"/>
    </source>
</evidence>
<dbReference type="GO" id="GO:0003924">
    <property type="term" value="F:GTPase activity"/>
    <property type="evidence" value="ECO:0007669"/>
    <property type="project" value="InterPro"/>
</dbReference>
<protein>
    <recommendedName>
        <fullName evidence="3">Flagellar biosynthesis protein FlhF</fullName>
    </recommendedName>
    <alternativeName>
        <fullName evidence="13">Flagella-associated GTP-binding protein</fullName>
    </alternativeName>
</protein>
<reference evidence="16 17" key="1">
    <citation type="submission" date="2019-02" db="EMBL/GenBank/DDBJ databases">
        <title>Deep-cultivation of Planctomycetes and their phenomic and genomic characterization uncovers novel biology.</title>
        <authorList>
            <person name="Wiegand S."/>
            <person name="Jogler M."/>
            <person name="Boedeker C."/>
            <person name="Pinto D."/>
            <person name="Vollmers J."/>
            <person name="Rivas-Marin E."/>
            <person name="Kohn T."/>
            <person name="Peeters S.H."/>
            <person name="Heuer A."/>
            <person name="Rast P."/>
            <person name="Oberbeckmann S."/>
            <person name="Bunk B."/>
            <person name="Jeske O."/>
            <person name="Meyerdierks A."/>
            <person name="Storesund J.E."/>
            <person name="Kallscheuer N."/>
            <person name="Luecker S."/>
            <person name="Lage O.M."/>
            <person name="Pohl T."/>
            <person name="Merkel B.J."/>
            <person name="Hornburger P."/>
            <person name="Mueller R.-W."/>
            <person name="Bruemmer F."/>
            <person name="Labrenz M."/>
            <person name="Spormann A.M."/>
            <person name="Op den Camp H."/>
            <person name="Overmann J."/>
            <person name="Amann R."/>
            <person name="Jetten M.S.M."/>
            <person name="Mascher T."/>
            <person name="Medema M.H."/>
            <person name="Devos D.P."/>
            <person name="Kaster A.-K."/>
            <person name="Ovreas L."/>
            <person name="Rohde M."/>
            <person name="Galperin M.Y."/>
            <person name="Jogler C."/>
        </authorList>
    </citation>
    <scope>NUCLEOTIDE SEQUENCE [LARGE SCALE GENOMIC DNA]</scope>
    <source>
        <strain evidence="16 17">Pla133</strain>
    </source>
</reference>
<dbReference type="KEGG" id="pbap:Pla133_51260"/>
<dbReference type="GO" id="GO:0005047">
    <property type="term" value="F:signal recognition particle binding"/>
    <property type="evidence" value="ECO:0007669"/>
    <property type="project" value="TreeGrafter"/>
</dbReference>
<sequence length="334" mass="35463">MQIHRVRGKDLRDALTRAAQIYGEKAAFLSQEKGPLGDVTIAVGIESSARERLAAVGFGDEPPKSHGLTDVLPSLDPGLRDLRRRLRASGCSGEWTEQICAAVTATGQRGTHAIDAAAAALSRQLSIAPAPKATGQPRLIAMVGPTGVGKTTTVAKLADSLSRAGRRIAICALDAYRAGAVDQLRAFADRMEVPLWAPRSSAELSARVEASGPLDAILVDTTGRSPNDARELGRIQTSLAELADFGPTAAYLVLSATTGMRSLERAHRAFARLNPEGLVITKLDETDEPAPAVELAVRARLGVAFLCDGQEIRGHLHRPSRDRLADLVLRGRLA</sequence>
<evidence type="ECO:0000259" key="14">
    <source>
        <dbReference type="SMART" id="SM00382"/>
    </source>
</evidence>
<gene>
    <name evidence="16" type="primary">flhF</name>
    <name evidence="16" type="ORF">Pla133_51260</name>
</gene>
<evidence type="ECO:0000256" key="1">
    <source>
        <dbReference type="ARBA" id="ARBA00004413"/>
    </source>
</evidence>
<dbReference type="Gene3D" id="1.20.120.1380">
    <property type="entry name" value="Flagellar FlhF biosynthesis protein, N domain"/>
    <property type="match status" value="1"/>
</dbReference>
<dbReference type="SUPFAM" id="SSF52540">
    <property type="entry name" value="P-loop containing nucleoside triphosphate hydrolases"/>
    <property type="match status" value="1"/>
</dbReference>
<dbReference type="Gene3D" id="3.40.50.300">
    <property type="entry name" value="P-loop containing nucleotide triphosphate hydrolases"/>
    <property type="match status" value="1"/>
</dbReference>
<evidence type="ECO:0000256" key="3">
    <source>
        <dbReference type="ARBA" id="ARBA00014919"/>
    </source>
</evidence>
<dbReference type="Proteomes" id="UP000316921">
    <property type="component" value="Chromosome"/>
</dbReference>
<keyword evidence="9" id="KW-0342">GTP-binding</keyword>
<evidence type="ECO:0000256" key="6">
    <source>
        <dbReference type="ARBA" id="ARBA00022741"/>
    </source>
</evidence>
<evidence type="ECO:0000256" key="7">
    <source>
        <dbReference type="ARBA" id="ARBA00022795"/>
    </source>
</evidence>
<proteinExistence type="inferred from homology"/>
<dbReference type="SMART" id="SM00962">
    <property type="entry name" value="SRP54"/>
    <property type="match status" value="1"/>
</dbReference>
<keyword evidence="6" id="KW-0547">Nucleotide-binding</keyword>
<evidence type="ECO:0000256" key="12">
    <source>
        <dbReference type="ARBA" id="ARBA00025337"/>
    </source>
</evidence>
<dbReference type="GO" id="GO:0044781">
    <property type="term" value="P:bacterial-type flagellum organization"/>
    <property type="evidence" value="ECO:0007669"/>
    <property type="project" value="UniProtKB-KW"/>
</dbReference>
<comment type="similarity">
    <text evidence="2">Belongs to the GTP-binding SRP family.</text>
</comment>
<evidence type="ECO:0000256" key="2">
    <source>
        <dbReference type="ARBA" id="ARBA00008531"/>
    </source>
</evidence>
<dbReference type="FunFam" id="3.40.50.300:FF:000695">
    <property type="entry name" value="Flagellar biosynthesis regulator FlhF"/>
    <property type="match status" value="1"/>
</dbReference>
<dbReference type="GO" id="GO:0006614">
    <property type="term" value="P:SRP-dependent cotranslational protein targeting to membrane"/>
    <property type="evidence" value="ECO:0007669"/>
    <property type="project" value="InterPro"/>
</dbReference>
<dbReference type="AlphaFoldDB" id="A0A518BSQ3"/>
<dbReference type="GO" id="GO:0015031">
    <property type="term" value="P:protein transport"/>
    <property type="evidence" value="ECO:0007669"/>
    <property type="project" value="UniProtKB-KW"/>
</dbReference>
<organism evidence="16 17">
    <name type="scientific">Engelhardtia mirabilis</name>
    <dbReference type="NCBI Taxonomy" id="2528011"/>
    <lineage>
        <taxon>Bacteria</taxon>
        <taxon>Pseudomonadati</taxon>
        <taxon>Planctomycetota</taxon>
        <taxon>Planctomycetia</taxon>
        <taxon>Planctomycetia incertae sedis</taxon>
        <taxon>Engelhardtia</taxon>
    </lineage>
</organism>
<keyword evidence="4" id="KW-0813">Transport</keyword>
<dbReference type="InterPro" id="IPR000897">
    <property type="entry name" value="SRP54_GTPase_dom"/>
</dbReference>
<dbReference type="GO" id="GO:0005886">
    <property type="term" value="C:plasma membrane"/>
    <property type="evidence" value="ECO:0007669"/>
    <property type="project" value="UniProtKB-SubCell"/>
</dbReference>
<dbReference type="PANTHER" id="PTHR43134:SF3">
    <property type="entry name" value="FLAGELLAR BIOSYNTHESIS PROTEIN FLHF"/>
    <property type="match status" value="1"/>
</dbReference>
<name>A0A518BSQ3_9BACT</name>
<accession>A0A518BSQ3</accession>
<keyword evidence="10" id="KW-0472">Membrane</keyword>
<feature type="domain" description="AAA+ ATPase" evidence="14">
    <location>
        <begin position="136"/>
        <end position="279"/>
    </location>
</feature>
<evidence type="ECO:0000256" key="5">
    <source>
        <dbReference type="ARBA" id="ARBA00022475"/>
    </source>
</evidence>
<dbReference type="RefSeq" id="WP_145070432.1">
    <property type="nucleotide sequence ID" value="NZ_CP036287.1"/>
</dbReference>
<dbReference type="GO" id="GO:0005525">
    <property type="term" value="F:GTP binding"/>
    <property type="evidence" value="ECO:0007669"/>
    <property type="project" value="UniProtKB-KW"/>
</dbReference>
<keyword evidence="11" id="KW-1006">Bacterial flagellum protein export</keyword>
<dbReference type="InterPro" id="IPR047040">
    <property type="entry name" value="FlhF__GTPase_dom"/>
</dbReference>
<keyword evidence="8" id="KW-0653">Protein transport</keyword>
<keyword evidence="5" id="KW-1003">Cell membrane</keyword>
<dbReference type="Pfam" id="PF00448">
    <property type="entry name" value="SRP54"/>
    <property type="match status" value="1"/>
</dbReference>
<comment type="function">
    <text evidence="12">Necessary for flagellar biosynthesis. May be involved in translocation of the flagellum.</text>
</comment>
<keyword evidence="16" id="KW-0969">Cilium</keyword>
<evidence type="ECO:0000256" key="10">
    <source>
        <dbReference type="ARBA" id="ARBA00023136"/>
    </source>
</evidence>
<dbReference type="EMBL" id="CP036287">
    <property type="protein sequence ID" value="QDU70003.1"/>
    <property type="molecule type" value="Genomic_DNA"/>
</dbReference>
<evidence type="ECO:0000313" key="16">
    <source>
        <dbReference type="EMBL" id="QDU70003.1"/>
    </source>
</evidence>
<evidence type="ECO:0000256" key="9">
    <source>
        <dbReference type="ARBA" id="ARBA00023134"/>
    </source>
</evidence>
<comment type="subcellular location">
    <subcellularLocation>
        <location evidence="1">Cell membrane</location>
        <topology evidence="1">Peripheral membrane protein</topology>
        <orientation evidence="1">Cytoplasmic side</orientation>
    </subcellularLocation>
</comment>
<keyword evidence="16" id="KW-0966">Cell projection</keyword>
<dbReference type="PANTHER" id="PTHR43134">
    <property type="entry name" value="SIGNAL RECOGNITION PARTICLE RECEPTOR SUBUNIT ALPHA"/>
    <property type="match status" value="1"/>
</dbReference>
<evidence type="ECO:0000256" key="13">
    <source>
        <dbReference type="ARBA" id="ARBA00030866"/>
    </source>
</evidence>
<keyword evidence="17" id="KW-1185">Reference proteome</keyword>
<evidence type="ECO:0000313" key="17">
    <source>
        <dbReference type="Proteomes" id="UP000316921"/>
    </source>
</evidence>